<gene>
    <name evidence="11" type="ORF">SDJN03_16227</name>
</gene>
<dbReference type="SFLD" id="SFLDG00180">
    <property type="entry name" value="muconate_cycloisomerase"/>
    <property type="match status" value="1"/>
</dbReference>
<evidence type="ECO:0000256" key="7">
    <source>
        <dbReference type="PIRSR" id="PIRSR634603-1"/>
    </source>
</evidence>
<dbReference type="SFLD" id="SFLDS00001">
    <property type="entry name" value="Enolase"/>
    <property type="match status" value="1"/>
</dbReference>
<keyword evidence="5" id="KW-0446">Lipid-binding</keyword>
<dbReference type="CDD" id="cd03319">
    <property type="entry name" value="L-Ala-DL-Glu_epimerase"/>
    <property type="match status" value="1"/>
</dbReference>
<evidence type="ECO:0000256" key="4">
    <source>
        <dbReference type="ARBA" id="ARBA00022842"/>
    </source>
</evidence>
<protein>
    <submittedName>
        <fullName evidence="11">L-Ala-D/L-amino acid epimerase</fullName>
    </submittedName>
</protein>
<proteinExistence type="inferred from homology"/>
<dbReference type="SMART" id="SM00922">
    <property type="entry name" value="MR_MLE"/>
    <property type="match status" value="1"/>
</dbReference>
<dbReference type="PANTHER" id="PTHR48073">
    <property type="entry name" value="O-SUCCINYLBENZOATE SYNTHASE-RELATED"/>
    <property type="match status" value="1"/>
</dbReference>
<dbReference type="AlphaFoldDB" id="A0AAV6MVG1"/>
<dbReference type="Pfam" id="PF02746">
    <property type="entry name" value="MR_MLE_N"/>
    <property type="match status" value="1"/>
</dbReference>
<comment type="caution">
    <text evidence="11">The sequence shown here is derived from an EMBL/GenBank/DDBJ whole genome shotgun (WGS) entry which is preliminary data.</text>
</comment>
<evidence type="ECO:0000256" key="5">
    <source>
        <dbReference type="ARBA" id="ARBA00023121"/>
    </source>
</evidence>
<dbReference type="GO" id="GO:0008289">
    <property type="term" value="F:lipid binding"/>
    <property type="evidence" value="ECO:0007669"/>
    <property type="project" value="UniProtKB-KW"/>
</dbReference>
<dbReference type="SMART" id="SM00499">
    <property type="entry name" value="AAI"/>
    <property type="match status" value="1"/>
</dbReference>
<keyword evidence="3 8" id="KW-0479">Metal-binding</keyword>
<reference evidence="11 12" key="1">
    <citation type="journal article" date="2021" name="Hortic Res">
        <title>The domestication of Cucurbita argyrosperma as revealed by the genome of its wild relative.</title>
        <authorList>
            <person name="Barrera-Redondo J."/>
            <person name="Sanchez-de la Vega G."/>
            <person name="Aguirre-Liguori J.A."/>
            <person name="Castellanos-Morales G."/>
            <person name="Gutierrez-Guerrero Y.T."/>
            <person name="Aguirre-Dugua X."/>
            <person name="Aguirre-Planter E."/>
            <person name="Tenaillon M.I."/>
            <person name="Lira-Saade R."/>
            <person name="Eguiarte L.E."/>
        </authorList>
    </citation>
    <scope>NUCLEOTIDE SEQUENCE [LARGE SCALE GENOMIC DNA]</scope>
    <source>
        <strain evidence="11">JBR-2021</strain>
    </source>
</reference>
<evidence type="ECO:0000256" key="8">
    <source>
        <dbReference type="PIRSR" id="PIRSR634603-3"/>
    </source>
</evidence>
<dbReference type="InterPro" id="IPR016140">
    <property type="entry name" value="Bifunc_inhib/LTP/seed_store"/>
</dbReference>
<evidence type="ECO:0000256" key="2">
    <source>
        <dbReference type="ARBA" id="ARBA00022448"/>
    </source>
</evidence>
<dbReference type="InterPro" id="IPR034603">
    <property type="entry name" value="Dipeptide_epimerase"/>
</dbReference>
<feature type="domain" description="Mandelate racemase/muconate lactonizing enzyme C-terminal" evidence="10">
    <location>
        <begin position="243"/>
        <end position="337"/>
    </location>
</feature>
<dbReference type="InterPro" id="IPR029065">
    <property type="entry name" value="Enolase_C-like"/>
</dbReference>
<keyword evidence="4 8" id="KW-0460">Magnesium</keyword>
<dbReference type="Pfam" id="PF13378">
    <property type="entry name" value="MR_MLE_C"/>
    <property type="match status" value="1"/>
</dbReference>
<evidence type="ECO:0000313" key="12">
    <source>
        <dbReference type="Proteomes" id="UP000685013"/>
    </source>
</evidence>
<feature type="binding site" evidence="8">
    <location>
        <position position="291"/>
    </location>
    <ligand>
        <name>Mg(2+)</name>
        <dbReference type="ChEBI" id="CHEBI:18420"/>
    </ligand>
</feature>
<feature type="binding site" evidence="8">
    <location>
        <position position="319"/>
    </location>
    <ligand>
        <name>Mg(2+)</name>
        <dbReference type="ChEBI" id="CHEBI:18420"/>
    </ligand>
</feature>
<keyword evidence="2" id="KW-0813">Transport</keyword>
<accession>A0AAV6MVG1</accession>
<evidence type="ECO:0000259" key="10">
    <source>
        <dbReference type="SMART" id="SM00922"/>
    </source>
</evidence>
<keyword evidence="12" id="KW-1185">Reference proteome</keyword>
<dbReference type="GO" id="GO:0046872">
    <property type="term" value="F:metal ion binding"/>
    <property type="evidence" value="ECO:0007669"/>
    <property type="project" value="UniProtKB-KW"/>
</dbReference>
<feature type="active site" description="Proton acceptor; specific for (R)-substrate epimerization" evidence="7">
    <location>
        <position position="264"/>
    </location>
</feature>
<evidence type="ECO:0000256" key="6">
    <source>
        <dbReference type="ARBA" id="ARBA00023235"/>
    </source>
</evidence>
<dbReference type="GO" id="GO:0006869">
    <property type="term" value="P:lipid transport"/>
    <property type="evidence" value="ECO:0007669"/>
    <property type="project" value="InterPro"/>
</dbReference>
<feature type="active site" description="Proton acceptor; specific for (S)-substrate epimerization" evidence="7">
    <location>
        <position position="372"/>
    </location>
</feature>
<feature type="binding site" evidence="8">
    <location>
        <position position="348"/>
    </location>
    <ligand>
        <name>Mg(2+)</name>
        <dbReference type="ChEBI" id="CHEBI:18420"/>
    </ligand>
</feature>
<name>A0AAV6MVG1_9ROSI</name>
<sequence>MRKPVRCLLRRDPVVEQRRLSKSPNSPFKSPSEHSHEFHWVLYAIGIRYCVQILSIIRLSKQPEGEIIDTHFAVVCENEGGDSTVRVRYELRVQEFDETFTVNVQRAESRALNVPLFEPFTIASSRLEMVENVAIRIELSNGCVGWGEAPILPFVTAEDQPTAITKAGEVGELLQQRPPCNLGSAMMQIGETLPGHEFASVRAGVEMALIDAVANSINIPLWRLFGGVSNSITTDITIPITSASNAAKLAAKYRDQGFKTLKLKVGKDLRADIEVLQRIRTVHSDCEFILDANEGYDTEEAIQVLDKLHELGVTPTLFEQPVHRDNWEGLGIVSRIARDKYGVSVAADESCRSLSDVKRIVEEDLADVINIKLAKVGVLGAIEIIEVARAAGLSLMIGGMIETRLAMGFSGHLAAGLGCFKYIDLDTPLLLSEDPVHGGYEVSGAVYKFTNAGGHGGFLHWDNLACLSECKFLGKPESNEMAMVEAVTCNPMQMSPCISAIISSTPPSKLCCAKIKEQKPCLCDYLKNPSLRNFVDSPNARKVANDCGTPFPTC</sequence>
<dbReference type="GO" id="GO:0016855">
    <property type="term" value="F:racemase and epimerase activity, acting on amino acids and derivatives"/>
    <property type="evidence" value="ECO:0007669"/>
    <property type="project" value="InterPro"/>
</dbReference>
<feature type="non-terminal residue" evidence="11">
    <location>
        <position position="1"/>
    </location>
</feature>
<dbReference type="InterPro" id="IPR033872">
    <property type="entry name" value="nsLTP2"/>
</dbReference>
<evidence type="ECO:0000256" key="3">
    <source>
        <dbReference type="ARBA" id="ARBA00022723"/>
    </source>
</evidence>
<evidence type="ECO:0000259" key="9">
    <source>
        <dbReference type="SMART" id="SM00499"/>
    </source>
</evidence>
<evidence type="ECO:0000256" key="1">
    <source>
        <dbReference type="ARBA" id="ARBA00008031"/>
    </source>
</evidence>
<comment type="similarity">
    <text evidence="1">Belongs to the mandelate racemase/muconate lactonizing enzyme family.</text>
</comment>
<comment type="cofactor">
    <cofactor evidence="8">
        <name>Mg(2+)</name>
        <dbReference type="ChEBI" id="CHEBI:18420"/>
    </cofactor>
    <text evidence="8">Binds 1 Mg(2+) ion per subunit.</text>
</comment>
<dbReference type="Proteomes" id="UP000685013">
    <property type="component" value="Chromosome 11"/>
</dbReference>
<dbReference type="CDD" id="cd01959">
    <property type="entry name" value="nsLTP2"/>
    <property type="match status" value="1"/>
</dbReference>
<evidence type="ECO:0000313" key="11">
    <source>
        <dbReference type="EMBL" id="KAG6587662.1"/>
    </source>
</evidence>
<dbReference type="EMBL" id="JAGKQH010000011">
    <property type="protein sequence ID" value="KAG6587662.1"/>
    <property type="molecule type" value="Genomic_DNA"/>
</dbReference>
<dbReference type="InterPro" id="IPR013342">
    <property type="entry name" value="Mandelate_racemase_C"/>
</dbReference>
<keyword evidence="6" id="KW-0413">Isomerase</keyword>
<dbReference type="InterPro" id="IPR013341">
    <property type="entry name" value="Mandelate_racemase_N_dom"/>
</dbReference>
<dbReference type="PANTHER" id="PTHR48073:SF2">
    <property type="entry name" value="O-SUCCINYLBENZOATE SYNTHASE"/>
    <property type="match status" value="1"/>
</dbReference>
<feature type="domain" description="Bifunctional inhibitor/plant lipid transfer protein/seed storage helical" evidence="9">
    <location>
        <begin position="489"/>
        <end position="554"/>
    </location>
</feature>
<organism evidence="11 12">
    <name type="scientific">Cucurbita argyrosperma subsp. sororia</name>
    <dbReference type="NCBI Taxonomy" id="37648"/>
    <lineage>
        <taxon>Eukaryota</taxon>
        <taxon>Viridiplantae</taxon>
        <taxon>Streptophyta</taxon>
        <taxon>Embryophyta</taxon>
        <taxon>Tracheophyta</taxon>
        <taxon>Spermatophyta</taxon>
        <taxon>Magnoliopsida</taxon>
        <taxon>eudicotyledons</taxon>
        <taxon>Gunneridae</taxon>
        <taxon>Pentapetalae</taxon>
        <taxon>rosids</taxon>
        <taxon>fabids</taxon>
        <taxon>Cucurbitales</taxon>
        <taxon>Cucurbitaceae</taxon>
        <taxon>Cucurbiteae</taxon>
        <taxon>Cucurbita</taxon>
    </lineage>
</organism>